<evidence type="ECO:0000313" key="1">
    <source>
        <dbReference type="EMBL" id="GBR75952.1"/>
    </source>
</evidence>
<accession>A0A388TI03</accession>
<keyword evidence="2" id="KW-1185">Reference proteome</keyword>
<organism evidence="1 2">
    <name type="scientific">Candidatus Termititenax persephonae</name>
    <dbReference type="NCBI Taxonomy" id="2218525"/>
    <lineage>
        <taxon>Bacteria</taxon>
        <taxon>Bacillati</taxon>
        <taxon>Candidatus Margulisiibacteriota</taxon>
        <taxon>Candidatus Termititenacia</taxon>
        <taxon>Candidatus Termititenacales</taxon>
        <taxon>Candidatus Termititenacaceae</taxon>
        <taxon>Candidatus Termititenax</taxon>
    </lineage>
</organism>
<dbReference type="AlphaFoldDB" id="A0A388TI03"/>
<dbReference type="Proteomes" id="UP000275925">
    <property type="component" value="Unassembled WGS sequence"/>
</dbReference>
<evidence type="ECO:0000313" key="2">
    <source>
        <dbReference type="Proteomes" id="UP000275925"/>
    </source>
</evidence>
<name>A0A388TI03_9BACT</name>
<reference evidence="1 2" key="1">
    <citation type="journal article" date="2019" name="ISME J.">
        <title>Genome analyses of uncultured TG2/ZB3 bacteria in 'Margulisbacteria' specifically attached to ectosymbiotic spirochetes of protists in the termite gut.</title>
        <authorList>
            <person name="Utami Y.D."/>
            <person name="Kuwahara H."/>
            <person name="Igai K."/>
            <person name="Murakami T."/>
            <person name="Sugaya K."/>
            <person name="Morikawa T."/>
            <person name="Nagura Y."/>
            <person name="Yuki M."/>
            <person name="Deevong P."/>
            <person name="Inoue T."/>
            <person name="Kihara K."/>
            <person name="Lo N."/>
            <person name="Yamada A."/>
            <person name="Ohkuma M."/>
            <person name="Hongoh Y."/>
        </authorList>
    </citation>
    <scope>NUCLEOTIDE SEQUENCE [LARGE SCALE GENOMIC DNA]</scope>
    <source>
        <strain evidence="1">NkOx7-02</strain>
    </source>
</reference>
<comment type="caution">
    <text evidence="1">The sequence shown here is derived from an EMBL/GenBank/DDBJ whole genome shotgun (WGS) entry which is preliminary data.</text>
</comment>
<gene>
    <name evidence="1" type="ORF">NO2_0576</name>
</gene>
<sequence>MASAYTGSYAGIVKGEKAEGAYDTYDTSTYYASVFRHNFITPLNRNMSIGFRLTRTA</sequence>
<protein>
    <submittedName>
        <fullName evidence="1">Uncharacterized protein</fullName>
    </submittedName>
</protein>
<proteinExistence type="predicted"/>
<dbReference type="EMBL" id="BGZO01000012">
    <property type="protein sequence ID" value="GBR75952.1"/>
    <property type="molecule type" value="Genomic_DNA"/>
</dbReference>